<gene>
    <name evidence="2" type="ORF">FKX85_08785</name>
</gene>
<dbReference type="KEGG" id="echi:FKX85_08785"/>
<dbReference type="PROSITE" id="PS50213">
    <property type="entry name" value="FAS1"/>
    <property type="match status" value="1"/>
</dbReference>
<organism evidence="2 3">
    <name type="scientific">Echinicola soli</name>
    <dbReference type="NCBI Taxonomy" id="2591634"/>
    <lineage>
        <taxon>Bacteria</taxon>
        <taxon>Pseudomonadati</taxon>
        <taxon>Bacteroidota</taxon>
        <taxon>Cytophagia</taxon>
        <taxon>Cytophagales</taxon>
        <taxon>Cyclobacteriaceae</taxon>
        <taxon>Echinicola</taxon>
    </lineage>
</organism>
<dbReference type="Gene3D" id="2.30.180.10">
    <property type="entry name" value="FAS1 domain"/>
    <property type="match status" value="1"/>
</dbReference>
<reference evidence="2 3" key="1">
    <citation type="submission" date="2019-06" db="EMBL/GenBank/DDBJ databases">
        <title>Echinicola alkalisoli sp. nov. isolated from saline soil.</title>
        <authorList>
            <person name="Sun J.-Q."/>
            <person name="Xu L."/>
        </authorList>
    </citation>
    <scope>NUCLEOTIDE SEQUENCE [LARGE SCALE GENOMIC DNA]</scope>
    <source>
        <strain evidence="2 3">LN3S3</strain>
    </source>
</reference>
<dbReference type="PROSITE" id="PS51257">
    <property type="entry name" value="PROKAR_LIPOPROTEIN"/>
    <property type="match status" value="1"/>
</dbReference>
<evidence type="ECO:0000313" key="3">
    <source>
        <dbReference type="Proteomes" id="UP000316614"/>
    </source>
</evidence>
<evidence type="ECO:0000313" key="2">
    <source>
        <dbReference type="EMBL" id="QDH79124.1"/>
    </source>
</evidence>
<keyword evidence="3" id="KW-1185">Reference proteome</keyword>
<feature type="domain" description="FAS1" evidence="1">
    <location>
        <begin position="34"/>
        <end position="204"/>
    </location>
</feature>
<dbReference type="Pfam" id="PF02469">
    <property type="entry name" value="Fasciclin"/>
    <property type="match status" value="1"/>
</dbReference>
<accession>A0A514CHJ9</accession>
<sequence>MKRYIYILAIAFGMMSCIQDDYLVDGGVSSPEIGTDTYTFLQSHPQLDTLALLIQRAGLIEEVNDENTLFAPNNLSIQRYVDEVLAEMREVDPEAVYTVNDIPTDTLEKYMGGYIFPGKITREDMSEGGEIMTAINGEQRRISLEPREEYTGQLSSFPEYVFYTYKKGDEWDEWNRIVDDKLIRVRTSNLLSTNGVIHALQGNHTLFDYEGN</sequence>
<evidence type="ECO:0000259" key="1">
    <source>
        <dbReference type="PROSITE" id="PS50213"/>
    </source>
</evidence>
<dbReference type="EMBL" id="CP041253">
    <property type="protein sequence ID" value="QDH79124.1"/>
    <property type="molecule type" value="Genomic_DNA"/>
</dbReference>
<dbReference type="InterPro" id="IPR036378">
    <property type="entry name" value="FAS1_dom_sf"/>
</dbReference>
<name>A0A514CHJ9_9BACT</name>
<proteinExistence type="predicted"/>
<protein>
    <recommendedName>
        <fullName evidence="1">FAS1 domain-containing protein</fullName>
    </recommendedName>
</protein>
<dbReference type="Proteomes" id="UP000316614">
    <property type="component" value="Chromosome"/>
</dbReference>
<dbReference type="SUPFAM" id="SSF82153">
    <property type="entry name" value="FAS1 domain"/>
    <property type="match status" value="1"/>
</dbReference>
<dbReference type="RefSeq" id="WP_141614372.1">
    <property type="nucleotide sequence ID" value="NZ_CP041253.1"/>
</dbReference>
<dbReference type="OrthoDB" id="836286at2"/>
<dbReference type="AlphaFoldDB" id="A0A514CHJ9"/>
<dbReference type="InterPro" id="IPR000782">
    <property type="entry name" value="FAS1_domain"/>
</dbReference>